<dbReference type="SUPFAM" id="SSF69279">
    <property type="entry name" value="Phage tail proteins"/>
    <property type="match status" value="1"/>
</dbReference>
<evidence type="ECO:0000313" key="2">
    <source>
        <dbReference type="Proteomes" id="UP000757435"/>
    </source>
</evidence>
<dbReference type="AlphaFoldDB" id="A0A951QBK4"/>
<sequence length="373" mass="41150">MSLGINLTLLMGENIPKPAPRSLIEALKSVEVTQSDEGRSGFQIVFQLGRSNRNDVKDYQLLKEPLLKVFNRVILIITMGATAQVLMDGIITNHQFSPSMEPGNSTFAITGEDVSVMMDLEEKSIEHTAQDEATIARMLISQYTQYGIIAEIVIPQFKDRPTKNERIPSQQGTDLEYLKAIADRFSNVFYVIPGPASGSSTAYWGPPQRKTQPQPALTVNMGSFTNVTSISFQNNAMSVTEVKGKVQDRRTNQIQSVAENTSDRPALAAQSALNQQAHRRTERYRETGRDTTQAAARAQATTDRSVDNVITVTGDLDAVTYGTLLQVRGVVTLRGVGFNYDGLYYVKSVTHKINKGDYKQSFTITREGLGSTV</sequence>
<gene>
    <name evidence="1" type="ORF">KME15_13700</name>
</gene>
<name>A0A951QBK4_9CYAN</name>
<reference evidence="1" key="2">
    <citation type="journal article" date="2022" name="Microbiol. Resour. Announc.">
        <title>Metagenome Sequencing to Explore Phylogenomics of Terrestrial Cyanobacteria.</title>
        <authorList>
            <person name="Ward R.D."/>
            <person name="Stajich J.E."/>
            <person name="Johansen J.R."/>
            <person name="Huntemann M."/>
            <person name="Clum A."/>
            <person name="Foster B."/>
            <person name="Foster B."/>
            <person name="Roux S."/>
            <person name="Palaniappan K."/>
            <person name="Varghese N."/>
            <person name="Mukherjee S."/>
            <person name="Reddy T.B.K."/>
            <person name="Daum C."/>
            <person name="Copeland A."/>
            <person name="Chen I.A."/>
            <person name="Ivanova N.N."/>
            <person name="Kyrpides N.C."/>
            <person name="Shapiro N."/>
            <person name="Eloe-Fadrosh E.A."/>
            <person name="Pietrasiak N."/>
        </authorList>
    </citation>
    <scope>NUCLEOTIDE SEQUENCE</scope>
    <source>
        <strain evidence="1">UHER 2000/2452</strain>
    </source>
</reference>
<evidence type="ECO:0000313" key="1">
    <source>
        <dbReference type="EMBL" id="MBW4659726.1"/>
    </source>
</evidence>
<protein>
    <recommendedName>
        <fullName evidence="3">Phage protein D</fullName>
    </recommendedName>
</protein>
<organism evidence="1 2">
    <name type="scientific">Drouetiella hepatica Uher 2000/2452</name>
    <dbReference type="NCBI Taxonomy" id="904376"/>
    <lineage>
        <taxon>Bacteria</taxon>
        <taxon>Bacillati</taxon>
        <taxon>Cyanobacteriota</taxon>
        <taxon>Cyanophyceae</taxon>
        <taxon>Oculatellales</taxon>
        <taxon>Oculatellaceae</taxon>
        <taxon>Drouetiella</taxon>
    </lineage>
</organism>
<proteinExistence type="predicted"/>
<comment type="caution">
    <text evidence="1">The sequence shown here is derived from an EMBL/GenBank/DDBJ whole genome shotgun (WGS) entry which is preliminary data.</text>
</comment>
<dbReference type="EMBL" id="JAHHHD010000014">
    <property type="protein sequence ID" value="MBW4659726.1"/>
    <property type="molecule type" value="Genomic_DNA"/>
</dbReference>
<evidence type="ECO:0008006" key="3">
    <source>
        <dbReference type="Google" id="ProtNLM"/>
    </source>
</evidence>
<dbReference type="Proteomes" id="UP000757435">
    <property type="component" value="Unassembled WGS sequence"/>
</dbReference>
<reference evidence="1" key="1">
    <citation type="submission" date="2021-05" db="EMBL/GenBank/DDBJ databases">
        <authorList>
            <person name="Pietrasiak N."/>
            <person name="Ward R."/>
            <person name="Stajich J.E."/>
            <person name="Kurbessoian T."/>
        </authorList>
    </citation>
    <scope>NUCLEOTIDE SEQUENCE</scope>
    <source>
        <strain evidence="1">UHER 2000/2452</strain>
    </source>
</reference>
<accession>A0A951QBK4</accession>